<feature type="transmembrane region" description="Helical" evidence="1">
    <location>
        <begin position="42"/>
        <end position="63"/>
    </location>
</feature>
<keyword evidence="1" id="KW-1133">Transmembrane helix</keyword>
<comment type="caution">
    <text evidence="2">The sequence shown here is derived from an EMBL/GenBank/DDBJ whole genome shotgun (WGS) entry which is preliminary data.</text>
</comment>
<proteinExistence type="predicted"/>
<gene>
    <name evidence="2" type="ORF">AAEO57_08345</name>
</gene>
<keyword evidence="1" id="KW-0812">Transmembrane</keyword>
<evidence type="ECO:0000256" key="1">
    <source>
        <dbReference type="SAM" id="Phobius"/>
    </source>
</evidence>
<organism evidence="2 3">
    <name type="scientific">Flavobacterium calami</name>
    <dbReference type="NCBI Taxonomy" id="3139144"/>
    <lineage>
        <taxon>Bacteria</taxon>
        <taxon>Pseudomonadati</taxon>
        <taxon>Bacteroidota</taxon>
        <taxon>Flavobacteriia</taxon>
        <taxon>Flavobacteriales</taxon>
        <taxon>Flavobacteriaceae</taxon>
        <taxon>Flavobacterium</taxon>
    </lineage>
</organism>
<evidence type="ECO:0000313" key="3">
    <source>
        <dbReference type="Proteomes" id="UP001485226"/>
    </source>
</evidence>
<reference evidence="2 3" key="1">
    <citation type="submission" date="2024-04" db="EMBL/GenBank/DDBJ databases">
        <title>Flavobacterium sp. DGU38 16S ribosomal RNA gene Genome sequencing and assembly.</title>
        <authorList>
            <person name="Park S."/>
        </authorList>
    </citation>
    <scope>NUCLEOTIDE SEQUENCE [LARGE SCALE GENOMIC DNA]</scope>
    <source>
        <strain evidence="2 3">DGU38</strain>
    </source>
</reference>
<keyword evidence="3" id="KW-1185">Reference proteome</keyword>
<dbReference type="EMBL" id="JBBYHS010000007">
    <property type="protein sequence ID" value="MEL1253782.1"/>
    <property type="molecule type" value="Genomic_DNA"/>
</dbReference>
<keyword evidence="1" id="KW-0472">Membrane</keyword>
<protein>
    <submittedName>
        <fullName evidence="2">Uncharacterized protein</fullName>
    </submittedName>
</protein>
<evidence type="ECO:0000313" key="2">
    <source>
        <dbReference type="EMBL" id="MEL1253782.1"/>
    </source>
</evidence>
<sequence>MGILFFGVFLLLQFYVLQIPYYIFQIGTLYNCESDGQTGMAVMVSSPLVSITLILFGIGYDIVKKTHYKKVVLRNWSFSKI</sequence>
<dbReference type="Proteomes" id="UP001485226">
    <property type="component" value="Unassembled WGS sequence"/>
</dbReference>
<accession>A0ABU9INR8</accession>
<name>A0ABU9INR8_9FLAO</name>